<dbReference type="Proteomes" id="UP000053070">
    <property type="component" value="Unassembled WGS sequence"/>
</dbReference>
<dbReference type="RefSeq" id="WP_047007364.1">
    <property type="nucleotide sequence ID" value="NZ_CP018097.1"/>
</dbReference>
<dbReference type="PATRIC" id="fig|502682.8.peg.2315"/>
<dbReference type="EMBL" id="LBHC01000002">
    <property type="protein sequence ID" value="KLE32016.1"/>
    <property type="molecule type" value="Genomic_DNA"/>
</dbReference>
<evidence type="ECO:0000313" key="1">
    <source>
        <dbReference type="EMBL" id="KLE32016.1"/>
    </source>
</evidence>
<accession>A0A0G9MMQ2</accession>
<dbReference type="KEGG" id="egn:BMF35_a1263"/>
<dbReference type="OrthoDB" id="457594at2"/>
<sequence>MVDLAKEMPLLARHEGVWDGVYSYFNAANEKIDEHASRLLCRMTGDDETPYHQTNHYRWPDGKTEIRDFPATYRDGRVWWDNDLIQGWAAEVPLDEYNRTVMLYWQRTGDPSLYLYEQIQISDDGQNRCRTWHWIRNGLLETRTAIQEHLVTRDWKAMDAEMKEAAEKGIHVEFGGGPGFGG</sequence>
<name>A0A0G9MMQ2_9SPHN</name>
<comment type="caution">
    <text evidence="1">The sequence shown here is derived from an EMBL/GenBank/DDBJ whole genome shotgun (WGS) entry which is preliminary data.</text>
</comment>
<keyword evidence="2" id="KW-1185">Reference proteome</keyword>
<gene>
    <name evidence="1" type="ORF">AAW01_11345</name>
</gene>
<reference evidence="1 2" key="1">
    <citation type="submission" date="2015-04" db="EMBL/GenBank/DDBJ databases">
        <title>The draft genome sequence of Erythrobacr gangjinensis K7-2.</title>
        <authorList>
            <person name="Zhuang L."/>
            <person name="Liu Y."/>
            <person name="Shao Z."/>
        </authorList>
    </citation>
    <scope>NUCLEOTIDE SEQUENCE [LARGE SCALE GENOMIC DNA]</scope>
    <source>
        <strain evidence="1 2">K7-2</strain>
    </source>
</reference>
<dbReference type="STRING" id="502682.BMF35_a1263"/>
<dbReference type="AlphaFoldDB" id="A0A0G9MMQ2"/>
<protein>
    <submittedName>
        <fullName evidence="1">Uncharacterized protein</fullName>
    </submittedName>
</protein>
<proteinExistence type="predicted"/>
<organism evidence="1 2">
    <name type="scientific">Aurantiacibacter gangjinensis</name>
    <dbReference type="NCBI Taxonomy" id="502682"/>
    <lineage>
        <taxon>Bacteria</taxon>
        <taxon>Pseudomonadati</taxon>
        <taxon>Pseudomonadota</taxon>
        <taxon>Alphaproteobacteria</taxon>
        <taxon>Sphingomonadales</taxon>
        <taxon>Erythrobacteraceae</taxon>
        <taxon>Aurantiacibacter</taxon>
    </lineage>
</organism>
<evidence type="ECO:0000313" key="2">
    <source>
        <dbReference type="Proteomes" id="UP000053070"/>
    </source>
</evidence>